<gene>
    <name evidence="3" type="ORF">GCM10010124_41200</name>
</gene>
<evidence type="ECO:0000313" key="3">
    <source>
        <dbReference type="EMBL" id="GGK44126.1"/>
    </source>
</evidence>
<reference evidence="3" key="1">
    <citation type="journal article" date="2014" name="Int. J. Syst. Evol. Microbiol.">
        <title>Complete genome sequence of Corynebacterium casei LMG S-19264T (=DSM 44701T), isolated from a smear-ripened cheese.</title>
        <authorList>
            <consortium name="US DOE Joint Genome Institute (JGI-PGF)"/>
            <person name="Walter F."/>
            <person name="Albersmeier A."/>
            <person name="Kalinowski J."/>
            <person name="Ruckert C."/>
        </authorList>
    </citation>
    <scope>NUCLEOTIDE SEQUENCE</scope>
    <source>
        <strain evidence="3">JCM 3091</strain>
    </source>
</reference>
<keyword evidence="4" id="KW-1185">Reference proteome</keyword>
<protein>
    <recommendedName>
        <fullName evidence="2">Transposase IS701-like DDE domain-containing protein</fullName>
    </recommendedName>
</protein>
<sequence>MKSGREIVEILEAYDLTGSYRAAAELAGCDHHTVARYVKLRDEGRSPQERAHRARPIDEFMDKIEELVVRSGGRVRADVVHRRIASMGFTGGERTTRRAVAAVKEAFRAGRRRVFRPWIPEPGLWMQFDWGEGPRIGGRRTSLWCAWLAWSRFRVVIPTFDKTLPTIAVHLSYASPLGHTLLDVALYLPRFCSEDTTRRTEAGVPHSVDFATKPQLARRLIETAAAGGLPCRWVAGDEAYGGDPQLTVGPRRLRLSYVLAVARSHRAPTGLATQRADHITAGLRRTAGNGCPPAPARRATAGTTGDSSPCPWQVPCAGPVAVRPARRAGRVHVGRPWVWRFRG</sequence>
<feature type="compositionally biased region" description="Low complexity" evidence="1">
    <location>
        <begin position="296"/>
        <end position="305"/>
    </location>
</feature>
<feature type="region of interest" description="Disordered" evidence="1">
    <location>
        <begin position="284"/>
        <end position="308"/>
    </location>
</feature>
<name>A0A8J3BUG1_9ACTN</name>
<organism evidence="3 4">
    <name type="scientific">Pilimelia terevasa</name>
    <dbReference type="NCBI Taxonomy" id="53372"/>
    <lineage>
        <taxon>Bacteria</taxon>
        <taxon>Bacillati</taxon>
        <taxon>Actinomycetota</taxon>
        <taxon>Actinomycetes</taxon>
        <taxon>Micromonosporales</taxon>
        <taxon>Micromonosporaceae</taxon>
        <taxon>Pilimelia</taxon>
    </lineage>
</organism>
<dbReference type="PANTHER" id="PTHR35004:SF7">
    <property type="entry name" value="INTEGRASE PROTEIN"/>
    <property type="match status" value="1"/>
</dbReference>
<evidence type="ECO:0000259" key="2">
    <source>
        <dbReference type="Pfam" id="PF13546"/>
    </source>
</evidence>
<dbReference type="Proteomes" id="UP000662200">
    <property type="component" value="Unassembled WGS sequence"/>
</dbReference>
<proteinExistence type="predicted"/>
<reference evidence="3" key="2">
    <citation type="submission" date="2020-09" db="EMBL/GenBank/DDBJ databases">
        <authorList>
            <person name="Sun Q."/>
            <person name="Ohkuma M."/>
        </authorList>
    </citation>
    <scope>NUCLEOTIDE SEQUENCE</scope>
    <source>
        <strain evidence="3">JCM 3091</strain>
    </source>
</reference>
<dbReference type="EMBL" id="BMQC01000030">
    <property type="protein sequence ID" value="GGK44126.1"/>
    <property type="molecule type" value="Genomic_DNA"/>
</dbReference>
<comment type="caution">
    <text evidence="3">The sequence shown here is derived from an EMBL/GenBank/DDBJ whole genome shotgun (WGS) entry which is preliminary data.</text>
</comment>
<feature type="domain" description="Transposase IS701-like DDE" evidence="2">
    <location>
        <begin position="167"/>
        <end position="268"/>
    </location>
</feature>
<dbReference type="Pfam" id="PF13546">
    <property type="entry name" value="DDE_5"/>
    <property type="match status" value="1"/>
</dbReference>
<dbReference type="PANTHER" id="PTHR35004">
    <property type="entry name" value="TRANSPOSASE RV3428C-RELATED"/>
    <property type="match status" value="1"/>
</dbReference>
<evidence type="ECO:0000256" key="1">
    <source>
        <dbReference type="SAM" id="MobiDB-lite"/>
    </source>
</evidence>
<dbReference type="InterPro" id="IPR038721">
    <property type="entry name" value="IS701-like_DDE_dom"/>
</dbReference>
<accession>A0A8J3BUG1</accession>
<dbReference type="AlphaFoldDB" id="A0A8J3BUG1"/>
<evidence type="ECO:0000313" key="4">
    <source>
        <dbReference type="Proteomes" id="UP000662200"/>
    </source>
</evidence>